<dbReference type="STRING" id="71139.A0A059C265"/>
<dbReference type="PANTHER" id="PTHR10460">
    <property type="entry name" value="ABL INTERACTOR FAMILY MEMBER"/>
    <property type="match status" value="1"/>
</dbReference>
<dbReference type="Gene3D" id="6.10.140.1620">
    <property type="match status" value="1"/>
</dbReference>
<proteinExistence type="inferred from homology"/>
<feature type="compositionally biased region" description="Basic and acidic residues" evidence="3">
    <location>
        <begin position="211"/>
        <end position="221"/>
    </location>
</feature>
<reference evidence="4" key="1">
    <citation type="submission" date="2013-07" db="EMBL/GenBank/DDBJ databases">
        <title>The genome of Eucalyptus grandis.</title>
        <authorList>
            <person name="Schmutz J."/>
            <person name="Hayes R."/>
            <person name="Myburg A."/>
            <person name="Tuskan G."/>
            <person name="Grattapaglia D."/>
            <person name="Rokhsar D.S."/>
        </authorList>
    </citation>
    <scope>NUCLEOTIDE SEQUENCE</scope>
    <source>
        <tissue evidence="4">Leaf extractions</tissue>
    </source>
</reference>
<protein>
    <submittedName>
        <fullName evidence="4">Uncharacterized protein</fullName>
    </submittedName>
</protein>
<evidence type="ECO:0000256" key="2">
    <source>
        <dbReference type="ARBA" id="ARBA00025223"/>
    </source>
</evidence>
<accession>A0A059C265</accession>
<evidence type="ECO:0000256" key="3">
    <source>
        <dbReference type="SAM" id="MobiDB-lite"/>
    </source>
</evidence>
<dbReference type="PANTHER" id="PTHR10460:SF10">
    <property type="entry name" value="PROTEIN ABIL3"/>
    <property type="match status" value="1"/>
</dbReference>
<dbReference type="InterPro" id="IPR028457">
    <property type="entry name" value="ABI"/>
</dbReference>
<comment type="similarity">
    <text evidence="1">Belongs to the ABI family.</text>
</comment>
<dbReference type="InParanoid" id="A0A059C265"/>
<evidence type="ECO:0000256" key="1">
    <source>
        <dbReference type="ARBA" id="ARBA00010020"/>
    </source>
</evidence>
<dbReference type="Gramene" id="KCW72548">
    <property type="protein sequence ID" value="KCW72548"/>
    <property type="gene ID" value="EUGRSUZ_E01014"/>
</dbReference>
<dbReference type="EMBL" id="KK198757">
    <property type="protein sequence ID" value="KCW72548.1"/>
    <property type="molecule type" value="Genomic_DNA"/>
</dbReference>
<gene>
    <name evidence="4" type="ORF">EUGRSUZ_E01014</name>
</gene>
<organism evidence="4">
    <name type="scientific">Eucalyptus grandis</name>
    <name type="common">Flooded gum</name>
    <dbReference type="NCBI Taxonomy" id="71139"/>
    <lineage>
        <taxon>Eukaryota</taxon>
        <taxon>Viridiplantae</taxon>
        <taxon>Streptophyta</taxon>
        <taxon>Embryophyta</taxon>
        <taxon>Tracheophyta</taxon>
        <taxon>Spermatophyta</taxon>
        <taxon>Magnoliopsida</taxon>
        <taxon>eudicotyledons</taxon>
        <taxon>Gunneridae</taxon>
        <taxon>Pentapetalae</taxon>
        <taxon>rosids</taxon>
        <taxon>malvids</taxon>
        <taxon>Myrtales</taxon>
        <taxon>Myrtaceae</taxon>
        <taxon>Myrtoideae</taxon>
        <taxon>Eucalypteae</taxon>
        <taxon>Eucalyptus</taxon>
    </lineage>
</organism>
<dbReference type="AlphaFoldDB" id="A0A059C265"/>
<comment type="function">
    <text evidence="2">Involved in regulation of actin and microtubule organization. Part of a WAVE complex that activates the Arp2/3 complex.</text>
</comment>
<sequence>MSWKWIMTVSARGCEFESDCLIFIVTGENTLNFVSAPQEASHYDELSMKQSFNFLDSLKDLKHLRKQLYSAADYFELSYNRHDHKQIVVNTLKDYVTRAFINIVDHLGFMTYKVNCLLDDKIEEASAIELRFSCSTCRLRMCEMFIDHGGLSQQSLAIRTPKNHMQYILTVSKSKDGGDSKNLRYCMINGVMAKCLQYPSKPRRSTSMSTHVERNRRSGIELRSSKNKHLFKALLSMRKSRKDSKSYKFLDEK</sequence>
<name>A0A059C265_EUCGR</name>
<feature type="region of interest" description="Disordered" evidence="3">
    <location>
        <begin position="201"/>
        <end position="221"/>
    </location>
</feature>
<evidence type="ECO:0000313" key="4">
    <source>
        <dbReference type="EMBL" id="KCW72548.1"/>
    </source>
</evidence>